<dbReference type="SUPFAM" id="SSF55331">
    <property type="entry name" value="Tautomerase/MIF"/>
    <property type="match status" value="1"/>
</dbReference>
<evidence type="ECO:0000313" key="3">
    <source>
        <dbReference type="EMBL" id="KAF9665293.1"/>
    </source>
</evidence>
<sequence length="210" mass="23164">MEFMFVFLQYVMIVLKGSIPILLGGTEEPAAHGELASIGGLSPDNCSVHFSSYCILSVCLFRPRICIILCPYPQSFCVLLVATVSDSDICRDPTSGGIVPPSFYTVSELIKIEKDNRILEDGKNDTTPGENGCDIVGQDDGTSPRNDDFDARAAPGNVGFNSPRRRIKRSPSWMDDYVHEAILSDESICLMLNDDPKCFDEAIKQRKFVT</sequence>
<keyword evidence="4" id="KW-1185">Reference proteome</keyword>
<dbReference type="EMBL" id="JADGMS010000016">
    <property type="protein sequence ID" value="KAF9665293.1"/>
    <property type="molecule type" value="Genomic_DNA"/>
</dbReference>
<comment type="caution">
    <text evidence="3">The sequence shown here is derived from an EMBL/GenBank/DDBJ whole genome shotgun (WGS) entry which is preliminary data.</text>
</comment>
<evidence type="ECO:0000256" key="1">
    <source>
        <dbReference type="SAM" id="MobiDB-lite"/>
    </source>
</evidence>
<reference evidence="3 4" key="1">
    <citation type="submission" date="2020-10" db="EMBL/GenBank/DDBJ databases">
        <title>Plant Genome Project.</title>
        <authorList>
            <person name="Zhang R.-G."/>
        </authorList>
    </citation>
    <scope>NUCLEOTIDE SEQUENCE [LARGE SCALE GENOMIC DNA]</scope>
    <source>
        <strain evidence="3">FAFU-HL-1</strain>
        <tissue evidence="3">Leaf</tissue>
    </source>
</reference>
<feature type="chain" id="PRO_5033049060" evidence="2">
    <location>
        <begin position="17"/>
        <end position="210"/>
    </location>
</feature>
<evidence type="ECO:0000256" key="2">
    <source>
        <dbReference type="SAM" id="SignalP"/>
    </source>
</evidence>
<dbReference type="AlphaFoldDB" id="A0A835J842"/>
<keyword evidence="2" id="KW-0732">Signal</keyword>
<evidence type="ECO:0000313" key="4">
    <source>
        <dbReference type="Proteomes" id="UP000657918"/>
    </source>
</evidence>
<accession>A0A835J842</accession>
<proteinExistence type="predicted"/>
<feature type="signal peptide" evidence="2">
    <location>
        <begin position="1"/>
        <end position="16"/>
    </location>
</feature>
<organism evidence="3 4">
    <name type="scientific">Salix dunnii</name>
    <dbReference type="NCBI Taxonomy" id="1413687"/>
    <lineage>
        <taxon>Eukaryota</taxon>
        <taxon>Viridiplantae</taxon>
        <taxon>Streptophyta</taxon>
        <taxon>Embryophyta</taxon>
        <taxon>Tracheophyta</taxon>
        <taxon>Spermatophyta</taxon>
        <taxon>Magnoliopsida</taxon>
        <taxon>eudicotyledons</taxon>
        <taxon>Gunneridae</taxon>
        <taxon>Pentapetalae</taxon>
        <taxon>rosids</taxon>
        <taxon>fabids</taxon>
        <taxon>Malpighiales</taxon>
        <taxon>Salicaceae</taxon>
        <taxon>Saliceae</taxon>
        <taxon>Salix</taxon>
    </lineage>
</organism>
<dbReference type="OrthoDB" id="255819at2759"/>
<dbReference type="InterPro" id="IPR014347">
    <property type="entry name" value="Tautomerase/MIF_sf"/>
</dbReference>
<feature type="region of interest" description="Disordered" evidence="1">
    <location>
        <begin position="123"/>
        <end position="155"/>
    </location>
</feature>
<name>A0A835J842_9ROSI</name>
<dbReference type="Gene3D" id="3.30.429.10">
    <property type="entry name" value="Macrophage Migration Inhibitory Factor"/>
    <property type="match status" value="1"/>
</dbReference>
<gene>
    <name evidence="3" type="ORF">SADUNF_Sadunf16G0107600</name>
</gene>
<dbReference type="Proteomes" id="UP000657918">
    <property type="component" value="Chromosome 16"/>
</dbReference>
<protein>
    <submittedName>
        <fullName evidence="3">Uncharacterized protein</fullName>
    </submittedName>
</protein>